<proteinExistence type="predicted"/>
<reference evidence="2 3" key="1">
    <citation type="journal article" date="2012" name="Stand. Genomic Sci.">
        <title>Genome sequence of the soil bacterium Saccharomonospora azurea type strain (NA-128(T)).</title>
        <authorList>
            <person name="Klenk H.P."/>
            <person name="Held B."/>
            <person name="Lucas S."/>
            <person name="Lapidus A."/>
            <person name="Copeland A."/>
            <person name="Hammon N."/>
            <person name="Pitluck S."/>
            <person name="Goodwin L.A."/>
            <person name="Han C."/>
            <person name="Tapia R."/>
            <person name="Brambilla E.M."/>
            <person name="Potter G."/>
            <person name="Land M."/>
            <person name="Ivanova N."/>
            <person name="Rohde M."/>
            <person name="Goker M."/>
            <person name="Detter J.C."/>
            <person name="Kyrpides N.C."/>
            <person name="Woyke T."/>
        </authorList>
    </citation>
    <scope>NUCLEOTIDE SEQUENCE [LARGE SCALE GENOMIC DNA]</scope>
    <source>
        <strain evidence="2 3">NA-128</strain>
    </source>
</reference>
<evidence type="ECO:0000313" key="3">
    <source>
        <dbReference type="Proteomes" id="UP000004705"/>
    </source>
</evidence>
<accession>H8G995</accession>
<dbReference type="EMBL" id="CM001466">
    <property type="protein sequence ID" value="EHY87480.1"/>
    <property type="molecule type" value="Genomic_DNA"/>
</dbReference>
<name>H8G995_9PSEU</name>
<sequence length="34" mass="3657">MCFTGAGSSPEPADEHNGKPDHERDEQGEPEQAC</sequence>
<dbReference type="HOGENOM" id="CLU_3375762_0_0_11"/>
<protein>
    <submittedName>
        <fullName evidence="2">Uncharacterized protein</fullName>
    </submittedName>
</protein>
<gene>
    <name evidence="2" type="ORF">SacazDRAFT_00520</name>
</gene>
<feature type="region of interest" description="Disordered" evidence="1">
    <location>
        <begin position="1"/>
        <end position="34"/>
    </location>
</feature>
<evidence type="ECO:0000256" key="1">
    <source>
        <dbReference type="SAM" id="MobiDB-lite"/>
    </source>
</evidence>
<feature type="compositionally biased region" description="Basic and acidic residues" evidence="1">
    <location>
        <begin position="13"/>
        <end position="27"/>
    </location>
</feature>
<dbReference type="Proteomes" id="UP000004705">
    <property type="component" value="Chromosome"/>
</dbReference>
<organism evidence="2 3">
    <name type="scientific">Saccharomonospora azurea NA-128</name>
    <dbReference type="NCBI Taxonomy" id="882081"/>
    <lineage>
        <taxon>Bacteria</taxon>
        <taxon>Bacillati</taxon>
        <taxon>Actinomycetota</taxon>
        <taxon>Actinomycetes</taxon>
        <taxon>Pseudonocardiales</taxon>
        <taxon>Pseudonocardiaceae</taxon>
        <taxon>Saccharomonospora</taxon>
    </lineage>
</organism>
<keyword evidence="3" id="KW-1185">Reference proteome</keyword>
<dbReference type="AlphaFoldDB" id="H8G995"/>
<evidence type="ECO:0000313" key="2">
    <source>
        <dbReference type="EMBL" id="EHY87480.1"/>
    </source>
</evidence>